<dbReference type="PROSITE" id="PS51257">
    <property type="entry name" value="PROKAR_LIPOPROTEIN"/>
    <property type="match status" value="1"/>
</dbReference>
<comment type="similarity">
    <text evidence="6 7">Belongs to the UbiX/PAD1 family.</text>
</comment>
<dbReference type="NCBIfam" id="NF004685">
    <property type="entry name" value="PRK06029.1"/>
    <property type="match status" value="1"/>
</dbReference>
<feature type="binding site" evidence="7">
    <location>
        <begin position="91"/>
        <end position="94"/>
    </location>
    <ligand>
        <name>FMN</name>
        <dbReference type="ChEBI" id="CHEBI:58210"/>
    </ligand>
</feature>
<dbReference type="GO" id="GO:0106141">
    <property type="term" value="F:flavin prenyltransferase activity"/>
    <property type="evidence" value="ECO:0007669"/>
    <property type="project" value="UniProtKB-EC"/>
</dbReference>
<feature type="binding site" evidence="7">
    <location>
        <position position="172"/>
    </location>
    <ligand>
        <name>dimethylallyl phosphate</name>
        <dbReference type="ChEBI" id="CHEBI:88052"/>
    </ligand>
</feature>
<evidence type="ECO:0000313" key="9">
    <source>
        <dbReference type="EMBL" id="WEK02944.1"/>
    </source>
</evidence>
<evidence type="ECO:0000256" key="7">
    <source>
        <dbReference type="HAMAP-Rule" id="MF_01984"/>
    </source>
</evidence>
<feature type="binding site" evidence="7">
    <location>
        <position position="126"/>
    </location>
    <ligand>
        <name>FMN</name>
        <dbReference type="ChEBI" id="CHEBI:58210"/>
    </ligand>
</feature>
<dbReference type="HAMAP" id="MF_01984">
    <property type="entry name" value="ubiX_pad"/>
    <property type="match status" value="1"/>
</dbReference>
<comment type="caution">
    <text evidence="7">Lacks conserved residue(s) required for the propagation of feature annotation.</text>
</comment>
<evidence type="ECO:0000256" key="1">
    <source>
        <dbReference type="ARBA" id="ARBA00022602"/>
    </source>
</evidence>
<keyword evidence="4 7" id="KW-0808">Transferase</keyword>
<dbReference type="FunFam" id="3.40.50.1950:FF:000001">
    <property type="entry name" value="Flavin prenyltransferase UbiX"/>
    <property type="match status" value="1"/>
</dbReference>
<feature type="domain" description="Flavoprotein" evidence="8">
    <location>
        <begin position="5"/>
        <end position="176"/>
    </location>
</feature>
<dbReference type="EC" id="2.5.1.129" evidence="7"/>
<dbReference type="InterPro" id="IPR004507">
    <property type="entry name" value="UbiX-like"/>
</dbReference>
<dbReference type="Gene3D" id="3.40.50.1950">
    <property type="entry name" value="Flavin prenyltransferase-like"/>
    <property type="match status" value="1"/>
</dbReference>
<evidence type="ECO:0000256" key="6">
    <source>
        <dbReference type="ARBA" id="ARBA00060793"/>
    </source>
</evidence>
<dbReference type="InterPro" id="IPR003382">
    <property type="entry name" value="Flavoprotein"/>
</dbReference>
<comment type="catalytic activity">
    <reaction evidence="5 7">
        <text>dimethylallyl phosphate + FMNH2 = prenylated FMNH2 + phosphate</text>
        <dbReference type="Rhea" id="RHEA:37743"/>
        <dbReference type="ChEBI" id="CHEBI:43474"/>
        <dbReference type="ChEBI" id="CHEBI:57618"/>
        <dbReference type="ChEBI" id="CHEBI:87467"/>
        <dbReference type="ChEBI" id="CHEBI:88052"/>
        <dbReference type="EC" id="2.5.1.129"/>
    </reaction>
</comment>
<evidence type="ECO:0000256" key="4">
    <source>
        <dbReference type="ARBA" id="ARBA00022679"/>
    </source>
</evidence>
<protein>
    <recommendedName>
        <fullName evidence="7">Flavin prenyltransferase UbiX</fullName>
        <ecNumber evidence="7">2.5.1.129</ecNumber>
    </recommendedName>
</protein>
<sequence>MKKRRMIVAITGASGACYGVRALEMLREIGGVETHLIISSAGIRTAMEEGVVNSADEIRALADVTYPHKDIGAAVASGSFKCEGMLVAPCSIKTLSAVANCYSDDLISRAADVCLKERRKLVLMVRETPLHAGHIGLMDTATRSGAIIMPPVPSFYTRPVTLDDLVSQTVGRALDLFDFDHPGVRRWKEDEQE</sequence>
<dbReference type="NCBIfam" id="TIGR00421">
    <property type="entry name" value="ubiX_pad"/>
    <property type="match status" value="1"/>
</dbReference>
<dbReference type="InterPro" id="IPR036551">
    <property type="entry name" value="Flavin_trans-like"/>
</dbReference>
<dbReference type="EMBL" id="CP119312">
    <property type="protein sequence ID" value="WEK02944.1"/>
    <property type="molecule type" value="Genomic_DNA"/>
</dbReference>
<keyword evidence="1 7" id="KW-0637">Prenyltransferase</keyword>
<evidence type="ECO:0000259" key="8">
    <source>
        <dbReference type="Pfam" id="PF02441"/>
    </source>
</evidence>
<dbReference type="SUPFAM" id="SSF52507">
    <property type="entry name" value="Homo-oligomeric flavin-containing Cys decarboxylases, HFCD"/>
    <property type="match status" value="1"/>
</dbReference>
<organism evidence="9 10">
    <name type="scientific">Candidatus Devosia phytovorans</name>
    <dbReference type="NCBI Taxonomy" id="3121372"/>
    <lineage>
        <taxon>Bacteria</taxon>
        <taxon>Pseudomonadati</taxon>
        <taxon>Pseudomonadota</taxon>
        <taxon>Alphaproteobacteria</taxon>
        <taxon>Hyphomicrobiales</taxon>
        <taxon>Devosiaceae</taxon>
        <taxon>Devosia</taxon>
    </lineage>
</organism>
<accession>A0AAJ5VT90</accession>
<keyword evidence="3 7" id="KW-0288">FMN</keyword>
<evidence type="ECO:0000313" key="10">
    <source>
        <dbReference type="Proteomes" id="UP001217476"/>
    </source>
</evidence>
<dbReference type="GO" id="GO:0016831">
    <property type="term" value="F:carboxy-lyase activity"/>
    <property type="evidence" value="ECO:0007669"/>
    <property type="project" value="TreeGrafter"/>
</dbReference>
<evidence type="ECO:0000256" key="3">
    <source>
        <dbReference type="ARBA" id="ARBA00022643"/>
    </source>
</evidence>
<dbReference type="Pfam" id="PF02441">
    <property type="entry name" value="Flavoprotein"/>
    <property type="match status" value="1"/>
</dbReference>
<dbReference type="AlphaFoldDB" id="A0AAJ5VT90"/>
<feature type="binding site" evidence="7">
    <location>
        <position position="156"/>
    </location>
    <ligand>
        <name>dimethylallyl phosphate</name>
        <dbReference type="ChEBI" id="CHEBI:88052"/>
    </ligand>
</feature>
<dbReference type="Proteomes" id="UP001217476">
    <property type="component" value="Chromosome"/>
</dbReference>
<proteinExistence type="inferred from homology"/>
<dbReference type="PANTHER" id="PTHR43374">
    <property type="entry name" value="FLAVIN PRENYLTRANSFERASE"/>
    <property type="match status" value="1"/>
</dbReference>
<feature type="binding site" evidence="7">
    <location>
        <begin position="12"/>
        <end position="14"/>
    </location>
    <ligand>
        <name>FMN</name>
        <dbReference type="ChEBI" id="CHEBI:58210"/>
    </ligand>
</feature>
<gene>
    <name evidence="7" type="primary">ubiX</name>
    <name evidence="9" type="ORF">P0Y65_12070</name>
</gene>
<evidence type="ECO:0000256" key="5">
    <source>
        <dbReference type="ARBA" id="ARBA00050612"/>
    </source>
</evidence>
<name>A0AAJ5VT90_9HYPH</name>
<comment type="function">
    <text evidence="7">Flavin prenyltransferase that catalyzes the synthesis of the prenylated FMN cofactor (prenyl-FMN) for 4-hydroxy-3-polyprenylbenzoic acid decarboxylase UbiD. The prenyltransferase is metal-independent and links a dimethylallyl moiety from dimethylallyl monophosphate (DMAP) to the flavin N5 and C6 atoms of FMN.</text>
</comment>
<reference evidence="9" key="1">
    <citation type="submission" date="2023-03" db="EMBL/GenBank/DDBJ databases">
        <title>Andean soil-derived lignocellulolytic bacterial consortium as a source of novel taxa and putative plastic-active enzymes.</title>
        <authorList>
            <person name="Diaz-Garcia L."/>
            <person name="Chuvochina M."/>
            <person name="Feuerriegel G."/>
            <person name="Bunk B."/>
            <person name="Sproer C."/>
            <person name="Streit W.R."/>
            <person name="Rodriguez L.M."/>
            <person name="Overmann J."/>
            <person name="Jimenez D.J."/>
        </authorList>
    </citation>
    <scope>NUCLEOTIDE SEQUENCE</scope>
    <source>
        <strain evidence="9">MAG 4196</strain>
    </source>
</reference>
<keyword evidence="2 7" id="KW-0285">Flavoprotein</keyword>
<evidence type="ECO:0000256" key="2">
    <source>
        <dbReference type="ARBA" id="ARBA00022630"/>
    </source>
</evidence>
<feature type="binding site" evidence="7">
    <location>
        <position position="39"/>
    </location>
    <ligand>
        <name>FMN</name>
        <dbReference type="ChEBI" id="CHEBI:58210"/>
    </ligand>
</feature>
<dbReference type="PANTHER" id="PTHR43374:SF1">
    <property type="entry name" value="FLAVIN PRENYLTRANSFERASE PAD1, MITOCHONDRIAL"/>
    <property type="match status" value="1"/>
</dbReference>